<evidence type="ECO:0000256" key="8">
    <source>
        <dbReference type="SAM" id="Phobius"/>
    </source>
</evidence>
<dbReference type="PROSITE" id="PS50005">
    <property type="entry name" value="TPR"/>
    <property type="match status" value="1"/>
</dbReference>
<dbReference type="GO" id="GO:0030313">
    <property type="term" value="C:cell envelope"/>
    <property type="evidence" value="ECO:0007669"/>
    <property type="project" value="UniProtKB-SubCell"/>
</dbReference>
<keyword evidence="5" id="KW-0325">Glycoprotein</keyword>
<keyword evidence="3" id="KW-0964">Secreted</keyword>
<dbReference type="SUPFAM" id="SSF48452">
    <property type="entry name" value="TPR-like"/>
    <property type="match status" value="1"/>
</dbReference>
<evidence type="ECO:0000256" key="6">
    <source>
        <dbReference type="PROSITE-ProRule" id="PRU00339"/>
    </source>
</evidence>
<dbReference type="RefSeq" id="WP_222578245.1">
    <property type="nucleotide sequence ID" value="NZ_JAHVHU010000002.1"/>
</dbReference>
<reference evidence="10" key="1">
    <citation type="submission" date="2021-06" db="EMBL/GenBank/DDBJ databases">
        <title>44 bacteria genomes isolated from Dapeng, Shenzhen.</title>
        <authorList>
            <person name="Zheng W."/>
            <person name="Yu S."/>
            <person name="Huang Y."/>
        </authorList>
    </citation>
    <scope>NUCLEOTIDE SEQUENCE</scope>
    <source>
        <strain evidence="10">DP5N28-2</strain>
    </source>
</reference>
<dbReference type="Gene3D" id="3.80.20.20">
    <property type="entry name" value="Receptor L-domain"/>
    <property type="match status" value="2"/>
</dbReference>
<protein>
    <recommendedName>
        <fullName evidence="9">HTH luxR-type domain-containing protein</fullName>
    </recommendedName>
</protein>
<dbReference type="GO" id="GO:0006355">
    <property type="term" value="P:regulation of DNA-templated transcription"/>
    <property type="evidence" value="ECO:0007669"/>
    <property type="project" value="InterPro"/>
</dbReference>
<dbReference type="InterPro" id="IPR011990">
    <property type="entry name" value="TPR-like_helical_dom_sf"/>
</dbReference>
<keyword evidence="6" id="KW-0802">TPR repeat</keyword>
<keyword evidence="8" id="KW-1133">Transmembrane helix</keyword>
<accession>A0A953HIZ1</accession>
<dbReference type="Gene3D" id="1.10.10.10">
    <property type="entry name" value="Winged helix-like DNA-binding domain superfamily/Winged helix DNA-binding domain"/>
    <property type="match status" value="1"/>
</dbReference>
<feature type="domain" description="HTH luxR-type" evidence="9">
    <location>
        <begin position="694"/>
        <end position="754"/>
    </location>
</feature>
<comment type="subcellular location">
    <subcellularLocation>
        <location evidence="1">Secreted</location>
        <location evidence="1">Cell wall</location>
    </subcellularLocation>
</comment>
<comment type="caution">
    <text evidence="10">The sequence shown here is derived from an EMBL/GenBank/DDBJ whole genome shotgun (WGS) entry which is preliminary data.</text>
</comment>
<evidence type="ECO:0000256" key="1">
    <source>
        <dbReference type="ARBA" id="ARBA00004191"/>
    </source>
</evidence>
<organism evidence="10 11">
    <name type="scientific">Membranihabitans marinus</name>
    <dbReference type="NCBI Taxonomy" id="1227546"/>
    <lineage>
        <taxon>Bacteria</taxon>
        <taxon>Pseudomonadati</taxon>
        <taxon>Bacteroidota</taxon>
        <taxon>Saprospiria</taxon>
        <taxon>Saprospirales</taxon>
        <taxon>Saprospiraceae</taxon>
        <taxon>Membranihabitans</taxon>
    </lineage>
</organism>
<dbReference type="InterPro" id="IPR036388">
    <property type="entry name" value="WH-like_DNA-bd_sf"/>
</dbReference>
<dbReference type="InterPro" id="IPR000792">
    <property type="entry name" value="Tscrpt_reg_LuxR_C"/>
</dbReference>
<keyword evidence="7" id="KW-0175">Coiled coil</keyword>
<dbReference type="InterPro" id="IPR036941">
    <property type="entry name" value="Rcpt_L-dom_sf"/>
</dbReference>
<dbReference type="Proteomes" id="UP000753961">
    <property type="component" value="Unassembled WGS sequence"/>
</dbReference>
<feature type="repeat" description="TPR" evidence="6">
    <location>
        <begin position="351"/>
        <end position="384"/>
    </location>
</feature>
<dbReference type="EMBL" id="JAHVHU010000002">
    <property type="protein sequence ID" value="MBY5956724.1"/>
    <property type="molecule type" value="Genomic_DNA"/>
</dbReference>
<evidence type="ECO:0000313" key="10">
    <source>
        <dbReference type="EMBL" id="MBY5956724.1"/>
    </source>
</evidence>
<feature type="coiled-coil region" evidence="7">
    <location>
        <begin position="600"/>
        <end position="638"/>
    </location>
</feature>
<evidence type="ECO:0000256" key="3">
    <source>
        <dbReference type="ARBA" id="ARBA00022525"/>
    </source>
</evidence>
<evidence type="ECO:0000313" key="11">
    <source>
        <dbReference type="Proteomes" id="UP000753961"/>
    </source>
</evidence>
<proteinExistence type="predicted"/>
<keyword evidence="8" id="KW-0472">Membrane</keyword>
<dbReference type="PANTHER" id="PTHR31018">
    <property type="entry name" value="SPORULATION-SPECIFIC PROTEIN-RELATED"/>
    <property type="match status" value="1"/>
</dbReference>
<dbReference type="Pfam" id="PF13181">
    <property type="entry name" value="TPR_8"/>
    <property type="match status" value="1"/>
</dbReference>
<evidence type="ECO:0000256" key="5">
    <source>
        <dbReference type="ARBA" id="ARBA00023180"/>
    </source>
</evidence>
<dbReference type="SMART" id="SM00421">
    <property type="entry name" value="HTH_LUXR"/>
    <property type="match status" value="1"/>
</dbReference>
<keyword evidence="11" id="KW-1185">Reference proteome</keyword>
<keyword evidence="8" id="KW-0812">Transmembrane</keyword>
<evidence type="ECO:0000256" key="7">
    <source>
        <dbReference type="SAM" id="Coils"/>
    </source>
</evidence>
<dbReference type="GO" id="GO:0003677">
    <property type="term" value="F:DNA binding"/>
    <property type="evidence" value="ECO:0007669"/>
    <property type="project" value="InterPro"/>
</dbReference>
<sequence length="755" mass="86887">MRIIFIILVVCLHYSEVLAQCPEVELILSSQKQVNDFGLENSHCRRIDGDVVIGIPYGKTDITDLTPLKQVRHIGGSLNILNNPELHSLDGLENLQSIGGYLNIFHNEPLEDVDGLKSLISVGGNLWIINNSSLTSLEGLRNLQSIDGSIDVWRNASLASVEGLENIDPGSVKATLDYCLVQLIDVRVERNNISTEEGASLVHVLTKRNPVEQFQKLMNKPYSKRAVETDILYQSIKSISDSVEAHGILDELTDISHDSKDREMIWEVKLLKCYWQLKNGSASLPQRIALMETLAGQAGREQMFHMAARALKFISYKYFLELREYNKIIQNCETMEQMLDHLSPEEFPDMAGCYLSIGKAHYFFKDYNEAIRYFRNAAALPKNGYNASHVLHAINNLGLCYQKLNHLDTSDYYFTKILKDTVSYPVEVWAGIASGNLGHNHYFRGEYQKAIPLLQRDIYNAISLPDWGLAAGSLMPLADIRLKQNDLEEAKRLIDQARKYIYKTRQTVRLRLLFPILSKWYAAMGQKDKVADYIDSTEQVLQEYNDKIQELKLLRFHQESSAKLHINQMKSQQFRQQRDFVVVIIFLFFIGTSMFFWYRNKNIKRKQELHELELKNAQESLENARSRLTDQARKIRENDKMIHQFQQEFKGRIDPPALQELKSSTILTRADWVSFKKNFQKVYPGILSTLRTSYPDLTPAELRLLCLLKLGLTNREMATAQGVSPQSIYVTNHRIRKKLGLENQDKLEELVREMK</sequence>
<dbReference type="AlphaFoldDB" id="A0A953HIZ1"/>
<evidence type="ECO:0000256" key="4">
    <source>
        <dbReference type="ARBA" id="ARBA00022729"/>
    </source>
</evidence>
<dbReference type="InterPro" id="IPR051648">
    <property type="entry name" value="CWI-Assembly_Regulator"/>
</dbReference>
<dbReference type="PANTHER" id="PTHR31018:SF3">
    <property type="entry name" value="RECEPTOR PROTEIN-TYROSINE KINASE"/>
    <property type="match status" value="1"/>
</dbReference>
<keyword evidence="2" id="KW-0134">Cell wall</keyword>
<feature type="transmembrane region" description="Helical" evidence="8">
    <location>
        <begin position="580"/>
        <end position="598"/>
    </location>
</feature>
<evidence type="ECO:0000256" key="2">
    <source>
        <dbReference type="ARBA" id="ARBA00022512"/>
    </source>
</evidence>
<gene>
    <name evidence="10" type="ORF">KUV50_01160</name>
</gene>
<dbReference type="Gene3D" id="1.25.40.10">
    <property type="entry name" value="Tetratricopeptide repeat domain"/>
    <property type="match status" value="1"/>
</dbReference>
<name>A0A953HIZ1_9BACT</name>
<dbReference type="Pfam" id="PF01030">
    <property type="entry name" value="Recep_L_domain"/>
    <property type="match status" value="1"/>
</dbReference>
<dbReference type="SUPFAM" id="SSF52058">
    <property type="entry name" value="L domain-like"/>
    <property type="match status" value="2"/>
</dbReference>
<dbReference type="InterPro" id="IPR000494">
    <property type="entry name" value="Rcpt_L-dom"/>
</dbReference>
<dbReference type="InterPro" id="IPR016032">
    <property type="entry name" value="Sig_transdc_resp-reg_C-effctor"/>
</dbReference>
<dbReference type="SUPFAM" id="SSF46894">
    <property type="entry name" value="C-terminal effector domain of the bipartite response regulators"/>
    <property type="match status" value="1"/>
</dbReference>
<keyword evidence="4" id="KW-0732">Signal</keyword>
<dbReference type="InterPro" id="IPR019734">
    <property type="entry name" value="TPR_rpt"/>
</dbReference>
<evidence type="ECO:0000259" key="9">
    <source>
        <dbReference type="SMART" id="SM00421"/>
    </source>
</evidence>